<evidence type="ECO:0000313" key="18">
    <source>
        <dbReference type="RefSeq" id="XP_011303090.1"/>
    </source>
</evidence>
<comment type="catalytic activity">
    <reaction evidence="1">
        <text>a myo-inositol phosphate + H2O = myo-inositol + phosphate</text>
        <dbReference type="Rhea" id="RHEA:24056"/>
        <dbReference type="ChEBI" id="CHEBI:15377"/>
        <dbReference type="ChEBI" id="CHEBI:17268"/>
        <dbReference type="ChEBI" id="CHEBI:43474"/>
        <dbReference type="ChEBI" id="CHEBI:84139"/>
        <dbReference type="EC" id="3.1.3.25"/>
    </reaction>
</comment>
<evidence type="ECO:0000256" key="2">
    <source>
        <dbReference type="ARBA" id="ARBA00001946"/>
    </source>
</evidence>
<feature type="binding site" evidence="15">
    <location>
        <position position="160"/>
    </location>
    <ligand>
        <name>Mg(2+)</name>
        <dbReference type="ChEBI" id="CHEBI:18420"/>
        <label>1</label>
        <note>catalytic</note>
    </ligand>
</feature>
<dbReference type="SUPFAM" id="SSF56655">
    <property type="entry name" value="Carbohydrate phosphatase"/>
    <property type="match status" value="1"/>
</dbReference>
<keyword evidence="10 15" id="KW-0460">Magnesium</keyword>
<evidence type="ECO:0000256" key="12">
    <source>
        <dbReference type="ARBA" id="ARBA00023136"/>
    </source>
</evidence>
<gene>
    <name evidence="18 19" type="primary">LOC105266541</name>
</gene>
<evidence type="ECO:0000256" key="5">
    <source>
        <dbReference type="ARBA" id="ARBA00009759"/>
    </source>
</evidence>
<dbReference type="RefSeq" id="XP_011303090.1">
    <property type="nucleotide sequence ID" value="XM_011304788.1"/>
</dbReference>
<dbReference type="PANTHER" id="PTHR43028:SF4">
    <property type="entry name" value="INOSITOL MONOPHOSPHATASE 3"/>
    <property type="match status" value="1"/>
</dbReference>
<evidence type="ECO:0000256" key="7">
    <source>
        <dbReference type="ARBA" id="ARBA00022692"/>
    </source>
</evidence>
<sequence length="339" mass="36871">MIVNIGANLRIHRLGLCTTIILLILLYLYAIRQSSYYASKSSNDFVSLKLLLAGAIKAAEVGGVEVVGVHEKSKLGIESKGKTKEGIDDPVTLADYRSHCAMYNYLSLAFPSVTVISEERSKDCDEVVRPSGTEESMVLEQIDSGWDVAVDPEHVTVWIDPLDATKEYTESLLEYVTTMVCIAVKGVPVIGIIHKPFIPKQTYWAWAFHGSSKNLQSFSSKKVPRDPILIVSRSHAGKVHNASKTALGENVKIISAAGAGYKFLEVAVGNATAYVHMTAIKKWDVCAGAAIIKALGGTVSSLSGDTQLDFGATDSMVLEDGLLATMRSHKWYLDKFNNI</sequence>
<dbReference type="RefSeq" id="XP_011303091.1">
    <property type="nucleotide sequence ID" value="XM_011304789.1"/>
</dbReference>
<evidence type="ECO:0000256" key="10">
    <source>
        <dbReference type="ARBA" id="ARBA00022842"/>
    </source>
</evidence>
<proteinExistence type="inferred from homology"/>
<keyword evidence="7 16" id="KW-0812">Transmembrane</keyword>
<comment type="similarity">
    <text evidence="5">Belongs to the inositol monophosphatase superfamily.</text>
</comment>
<evidence type="ECO:0000313" key="19">
    <source>
        <dbReference type="RefSeq" id="XP_011303091.1"/>
    </source>
</evidence>
<feature type="binding site" evidence="15">
    <location>
        <position position="284"/>
    </location>
    <ligand>
        <name>Mg(2+)</name>
        <dbReference type="ChEBI" id="CHEBI:18420"/>
        <label>1</label>
        <note>catalytic</note>
    </ligand>
</feature>
<dbReference type="Gene3D" id="3.40.190.80">
    <property type="match status" value="1"/>
</dbReference>
<evidence type="ECO:0000256" key="3">
    <source>
        <dbReference type="ARBA" id="ARBA00004167"/>
    </source>
</evidence>
<dbReference type="GO" id="GO:0008254">
    <property type="term" value="F:3'-nucleotidase activity"/>
    <property type="evidence" value="ECO:0007669"/>
    <property type="project" value="TreeGrafter"/>
</dbReference>
<dbReference type="Pfam" id="PF00459">
    <property type="entry name" value="Inositol_P"/>
    <property type="match status" value="1"/>
</dbReference>
<dbReference type="PRINTS" id="PR00377">
    <property type="entry name" value="IMPHPHTASES"/>
</dbReference>
<dbReference type="GO" id="GO:0046872">
    <property type="term" value="F:metal ion binding"/>
    <property type="evidence" value="ECO:0007669"/>
    <property type="project" value="UniProtKB-KW"/>
</dbReference>
<dbReference type="GO" id="GO:0046854">
    <property type="term" value="P:phosphatidylinositol phosphate biosynthetic process"/>
    <property type="evidence" value="ECO:0007669"/>
    <property type="project" value="InterPro"/>
</dbReference>
<evidence type="ECO:0000256" key="4">
    <source>
        <dbReference type="ARBA" id="ARBA00005152"/>
    </source>
</evidence>
<keyword evidence="12 16" id="KW-0472">Membrane</keyword>
<evidence type="ECO:0000256" key="13">
    <source>
        <dbReference type="ARBA" id="ARBA00042119"/>
    </source>
</evidence>
<dbReference type="Gene3D" id="3.30.540.10">
    <property type="entry name" value="Fructose-1,6-Bisphosphatase, subunit A, domain 1"/>
    <property type="match status" value="1"/>
</dbReference>
<organism evidence="17 18">
    <name type="scientific">Fopius arisanus</name>
    <dbReference type="NCBI Taxonomy" id="64838"/>
    <lineage>
        <taxon>Eukaryota</taxon>
        <taxon>Metazoa</taxon>
        <taxon>Ecdysozoa</taxon>
        <taxon>Arthropoda</taxon>
        <taxon>Hexapoda</taxon>
        <taxon>Insecta</taxon>
        <taxon>Pterygota</taxon>
        <taxon>Neoptera</taxon>
        <taxon>Endopterygota</taxon>
        <taxon>Hymenoptera</taxon>
        <taxon>Apocrita</taxon>
        <taxon>Ichneumonoidea</taxon>
        <taxon>Braconidae</taxon>
        <taxon>Opiinae</taxon>
        <taxon>Fopius</taxon>
    </lineage>
</organism>
<dbReference type="EC" id="3.1.3.25" evidence="6"/>
<accession>A0A9R1U0T2</accession>
<protein>
    <recommendedName>
        <fullName evidence="6">inositol-phosphate phosphatase</fullName>
        <ecNumber evidence="6">3.1.3.25</ecNumber>
    </recommendedName>
    <alternativeName>
        <fullName evidence="14">Inositol-1(or 4)-monophosphatase 3</fullName>
    </alternativeName>
    <alternativeName>
        <fullName evidence="13">Myo-inositol monophosphatase A3</fullName>
    </alternativeName>
</protein>
<dbReference type="KEGG" id="fas:105266541"/>
<comment type="pathway">
    <text evidence="4">Polyol metabolism; myo-inositol biosynthesis; myo-inositol from D-glucose 6-phosphate: step 2/2.</text>
</comment>
<comment type="cofactor">
    <cofactor evidence="2 15">
        <name>Mg(2+)</name>
        <dbReference type="ChEBI" id="CHEBI:18420"/>
    </cofactor>
</comment>
<keyword evidence="11 16" id="KW-1133">Transmembrane helix</keyword>
<dbReference type="OrthoDB" id="74460at2759"/>
<dbReference type="InterPro" id="IPR020550">
    <property type="entry name" value="Inositol_monophosphatase_CS"/>
</dbReference>
<name>A0A9R1T5L1_9HYME</name>
<dbReference type="GO" id="GO:0005737">
    <property type="term" value="C:cytoplasm"/>
    <property type="evidence" value="ECO:0007669"/>
    <property type="project" value="UniProtKB-ARBA"/>
</dbReference>
<dbReference type="GO" id="GO:0016020">
    <property type="term" value="C:membrane"/>
    <property type="evidence" value="ECO:0007669"/>
    <property type="project" value="UniProtKB-SubCell"/>
</dbReference>
<dbReference type="GeneID" id="105266541"/>
<evidence type="ECO:0000256" key="14">
    <source>
        <dbReference type="ARBA" id="ARBA00042949"/>
    </source>
</evidence>
<dbReference type="GO" id="GO:0052834">
    <property type="term" value="F:inositol monophosphate phosphatase activity"/>
    <property type="evidence" value="ECO:0007669"/>
    <property type="project" value="UniProtKB-EC"/>
</dbReference>
<evidence type="ECO:0000256" key="1">
    <source>
        <dbReference type="ARBA" id="ARBA00001033"/>
    </source>
</evidence>
<dbReference type="PROSITE" id="PS00630">
    <property type="entry name" value="IMP_2"/>
    <property type="match status" value="1"/>
</dbReference>
<feature type="binding site" evidence="15">
    <location>
        <position position="163"/>
    </location>
    <ligand>
        <name>Mg(2+)</name>
        <dbReference type="ChEBI" id="CHEBI:18420"/>
        <label>1</label>
        <note>catalytic</note>
    </ligand>
</feature>
<evidence type="ECO:0000256" key="8">
    <source>
        <dbReference type="ARBA" id="ARBA00022723"/>
    </source>
</evidence>
<dbReference type="AlphaFoldDB" id="A0A9R1T5L1"/>
<feature type="transmembrane region" description="Helical" evidence="16">
    <location>
        <begin position="12"/>
        <end position="31"/>
    </location>
</feature>
<dbReference type="InterPro" id="IPR000760">
    <property type="entry name" value="Inositol_monophosphatase-like"/>
</dbReference>
<keyword evidence="8 15" id="KW-0479">Metal-binding</keyword>
<evidence type="ECO:0000256" key="6">
    <source>
        <dbReference type="ARBA" id="ARBA00013106"/>
    </source>
</evidence>
<dbReference type="FunFam" id="3.30.540.10:FF:000012">
    <property type="entry name" value="Blast:Putative inositol monophosphatase 3"/>
    <property type="match status" value="1"/>
</dbReference>
<evidence type="ECO:0000256" key="9">
    <source>
        <dbReference type="ARBA" id="ARBA00022801"/>
    </source>
</evidence>
<evidence type="ECO:0000313" key="17">
    <source>
        <dbReference type="Proteomes" id="UP000694866"/>
    </source>
</evidence>
<dbReference type="GO" id="GO:0012505">
    <property type="term" value="C:endomembrane system"/>
    <property type="evidence" value="ECO:0007669"/>
    <property type="project" value="TreeGrafter"/>
</dbReference>
<keyword evidence="9" id="KW-0378">Hydrolase</keyword>
<feature type="binding site" evidence="15">
    <location>
        <position position="118"/>
    </location>
    <ligand>
        <name>Mg(2+)</name>
        <dbReference type="ChEBI" id="CHEBI:18420"/>
        <label>1</label>
        <note>catalytic</note>
    </ligand>
</feature>
<accession>A0A9R1T5L1</accession>
<dbReference type="Proteomes" id="UP000694866">
    <property type="component" value="Unplaced"/>
</dbReference>
<feature type="binding site" evidence="15">
    <location>
        <position position="162"/>
    </location>
    <ligand>
        <name>Mg(2+)</name>
        <dbReference type="ChEBI" id="CHEBI:18420"/>
        <label>1</label>
        <note>catalytic</note>
    </ligand>
</feature>
<evidence type="ECO:0000256" key="16">
    <source>
        <dbReference type="SAM" id="Phobius"/>
    </source>
</evidence>
<evidence type="ECO:0000256" key="11">
    <source>
        <dbReference type="ARBA" id="ARBA00022989"/>
    </source>
</evidence>
<comment type="subcellular location">
    <subcellularLocation>
        <location evidence="3">Membrane</location>
        <topology evidence="3">Single-pass membrane protein</topology>
    </subcellularLocation>
</comment>
<dbReference type="InterPro" id="IPR050725">
    <property type="entry name" value="CysQ/Inositol_MonoPase"/>
</dbReference>
<dbReference type="PANTHER" id="PTHR43028">
    <property type="entry name" value="3'(2'),5'-BISPHOSPHATE NUCLEOTIDASE 1"/>
    <property type="match status" value="1"/>
</dbReference>
<reference evidence="18 19" key="1">
    <citation type="submission" date="2025-04" db="UniProtKB">
        <authorList>
            <consortium name="RefSeq"/>
        </authorList>
    </citation>
    <scope>IDENTIFICATION</scope>
    <source>
        <strain evidence="18 19">USDA-PBARC FA_bdor</strain>
        <tissue evidence="18 19">Whole organism</tissue>
    </source>
</reference>
<keyword evidence="17" id="KW-1185">Reference proteome</keyword>
<evidence type="ECO:0000256" key="15">
    <source>
        <dbReference type="PIRSR" id="PIRSR600760-2"/>
    </source>
</evidence>